<dbReference type="InParanoid" id="A0A7J8FSD5"/>
<name>A0A7J8FSD5_MOLMO</name>
<gene>
    <name evidence="1" type="ORF">HJG59_008365</name>
</gene>
<sequence>MRKGWGTTAKYKLHSTPACRVAGVCGSSAVSFKVLEENGMLVVYGPEAISFAAANHHREDASAPVPSSSPYNYLRFPYGTEDVRLCSKLFSLGKLRLLGPHSERKEEESVTPWISGGLAFRRAWEARGPSAACTSSQWHDGNKYK</sequence>
<dbReference type="EMBL" id="JACASF010000011">
    <property type="protein sequence ID" value="KAF6450491.1"/>
    <property type="molecule type" value="Genomic_DNA"/>
</dbReference>
<evidence type="ECO:0000313" key="2">
    <source>
        <dbReference type="Proteomes" id="UP000550707"/>
    </source>
</evidence>
<dbReference type="AlphaFoldDB" id="A0A7J8FSD5"/>
<proteinExistence type="predicted"/>
<comment type="caution">
    <text evidence="1">The sequence shown here is derived from an EMBL/GenBank/DDBJ whole genome shotgun (WGS) entry which is preliminary data.</text>
</comment>
<organism evidence="1 2">
    <name type="scientific">Molossus molossus</name>
    <name type="common">Pallas' mastiff bat</name>
    <name type="synonym">Vespertilio molossus</name>
    <dbReference type="NCBI Taxonomy" id="27622"/>
    <lineage>
        <taxon>Eukaryota</taxon>
        <taxon>Metazoa</taxon>
        <taxon>Chordata</taxon>
        <taxon>Craniata</taxon>
        <taxon>Vertebrata</taxon>
        <taxon>Euteleostomi</taxon>
        <taxon>Mammalia</taxon>
        <taxon>Eutheria</taxon>
        <taxon>Laurasiatheria</taxon>
        <taxon>Chiroptera</taxon>
        <taxon>Yangochiroptera</taxon>
        <taxon>Molossidae</taxon>
        <taxon>Molossus</taxon>
    </lineage>
</organism>
<reference evidence="1 2" key="1">
    <citation type="journal article" date="2020" name="Nature">
        <title>Six reference-quality genomes reveal evolution of bat adaptations.</title>
        <authorList>
            <person name="Jebb D."/>
            <person name="Huang Z."/>
            <person name="Pippel M."/>
            <person name="Hughes G.M."/>
            <person name="Lavrichenko K."/>
            <person name="Devanna P."/>
            <person name="Winkler S."/>
            <person name="Jermiin L.S."/>
            <person name="Skirmuntt E.C."/>
            <person name="Katzourakis A."/>
            <person name="Burkitt-Gray L."/>
            <person name="Ray D.A."/>
            <person name="Sullivan K.A.M."/>
            <person name="Roscito J.G."/>
            <person name="Kirilenko B.M."/>
            <person name="Davalos L.M."/>
            <person name="Corthals A.P."/>
            <person name="Power M.L."/>
            <person name="Jones G."/>
            <person name="Ransome R.D."/>
            <person name="Dechmann D.K.N."/>
            <person name="Locatelli A.G."/>
            <person name="Puechmaille S.J."/>
            <person name="Fedrigo O."/>
            <person name="Jarvis E.D."/>
            <person name="Hiller M."/>
            <person name="Vernes S.C."/>
            <person name="Myers E.W."/>
            <person name="Teeling E.C."/>
        </authorList>
    </citation>
    <scope>NUCLEOTIDE SEQUENCE [LARGE SCALE GENOMIC DNA]</scope>
    <source>
        <strain evidence="1">MMolMol1</strain>
        <tissue evidence="1">Muscle</tissue>
    </source>
</reference>
<protein>
    <submittedName>
        <fullName evidence="1">Uncharacterized protein</fullName>
    </submittedName>
</protein>
<dbReference type="Proteomes" id="UP000550707">
    <property type="component" value="Unassembled WGS sequence"/>
</dbReference>
<accession>A0A7J8FSD5</accession>
<keyword evidence="2" id="KW-1185">Reference proteome</keyword>
<evidence type="ECO:0000313" key="1">
    <source>
        <dbReference type="EMBL" id="KAF6450491.1"/>
    </source>
</evidence>